<feature type="compositionally biased region" description="Low complexity" evidence="1">
    <location>
        <begin position="106"/>
        <end position="127"/>
    </location>
</feature>
<feature type="compositionally biased region" description="Pro residues" evidence="1">
    <location>
        <begin position="90"/>
        <end position="105"/>
    </location>
</feature>
<keyword evidence="2" id="KW-0472">Membrane</keyword>
<feature type="compositionally biased region" description="Low complexity" evidence="1">
    <location>
        <begin position="201"/>
        <end position="216"/>
    </location>
</feature>
<accession>A0A543IVD9</accession>
<organism evidence="3 4">
    <name type="scientific">Thermopolyspora flexuosa</name>
    <dbReference type="NCBI Taxonomy" id="103836"/>
    <lineage>
        <taxon>Bacteria</taxon>
        <taxon>Bacillati</taxon>
        <taxon>Actinomycetota</taxon>
        <taxon>Actinomycetes</taxon>
        <taxon>Streptosporangiales</taxon>
        <taxon>Streptosporangiaceae</taxon>
        <taxon>Thermopolyspora</taxon>
    </lineage>
</organism>
<dbReference type="Proteomes" id="UP000319213">
    <property type="component" value="Unassembled WGS sequence"/>
</dbReference>
<dbReference type="RefSeq" id="WP_170198653.1">
    <property type="nucleotide sequence ID" value="NZ_BMPV01000003.1"/>
</dbReference>
<gene>
    <name evidence="3" type="ORF">FHX40_1214</name>
</gene>
<reference evidence="3 4" key="1">
    <citation type="submission" date="2019-06" db="EMBL/GenBank/DDBJ databases">
        <title>Sequencing the genomes of 1000 actinobacteria strains.</title>
        <authorList>
            <person name="Klenk H.-P."/>
        </authorList>
    </citation>
    <scope>NUCLEOTIDE SEQUENCE [LARGE SCALE GENOMIC DNA]</scope>
    <source>
        <strain evidence="3 4">DSM 43186</strain>
    </source>
</reference>
<feature type="compositionally biased region" description="Pro residues" evidence="1">
    <location>
        <begin position="128"/>
        <end position="150"/>
    </location>
</feature>
<protein>
    <submittedName>
        <fullName evidence="3">Uncharacterized protein</fullName>
    </submittedName>
</protein>
<evidence type="ECO:0000256" key="2">
    <source>
        <dbReference type="SAM" id="Phobius"/>
    </source>
</evidence>
<evidence type="ECO:0000313" key="4">
    <source>
        <dbReference type="Proteomes" id="UP000319213"/>
    </source>
</evidence>
<feature type="compositionally biased region" description="Gly residues" evidence="1">
    <location>
        <begin position="217"/>
        <end position="226"/>
    </location>
</feature>
<feature type="region of interest" description="Disordered" evidence="1">
    <location>
        <begin position="312"/>
        <end position="367"/>
    </location>
</feature>
<feature type="compositionally biased region" description="Basic and acidic residues" evidence="1">
    <location>
        <begin position="75"/>
        <end position="89"/>
    </location>
</feature>
<keyword evidence="4" id="KW-1185">Reference proteome</keyword>
<feature type="compositionally biased region" description="Low complexity" evidence="1">
    <location>
        <begin position="317"/>
        <end position="336"/>
    </location>
</feature>
<name>A0A543IVD9_9ACTN</name>
<feature type="region of interest" description="Disordered" evidence="1">
    <location>
        <begin position="1"/>
        <end position="255"/>
    </location>
</feature>
<keyword evidence="2" id="KW-0812">Transmembrane</keyword>
<evidence type="ECO:0000256" key="1">
    <source>
        <dbReference type="SAM" id="MobiDB-lite"/>
    </source>
</evidence>
<keyword evidence="2" id="KW-1133">Transmembrane helix</keyword>
<proteinExistence type="predicted"/>
<sequence length="520" mass="54082">MATEHSDRPPTPSWPQTPSGQESGHRAPGAPGGPRPGPQPQGPYGGGHPSAPHSSGPAPQPFSAPVAGDAGTRQGEAERGRGPHPEGRPGPRPQQPPPGRPPQGPPQQHGGPHQQGRPQPGPHQQHGPQPPGPRPQGGPQPHQGPPPQGRPPQGQGPGGPHGQPHGRPPEQQGHGGPQGRPQGGPQGQAPGGPQGGPQGPQPQGHPQGPAQGRPQQGPGGPQGGPQGNAPDDDPYRPFVTAGQISGPKTPPPERQQELWNTVFGENYQAIGDEEELAKEGRPFWLYAFAGTVAVALVGVIVWAFVGGPLSGGDEEAAAAQSTPSANATASTKPAPTRTRLPRYTGQASPVNGTITDPTAGISVPRLGGLWREDPRGERIRTAYGYTTRQYVAAGKDPTGKPQYAQLMTGPLPEQLASRYTSPDKLTPVVSAVAYHARLKFFPKGNTVVKTVQQKLTIGGRNGQLMAYQVTAGESKTTMVVAAIDTGRKLPSIVYMSVPDTRRELRPDINTVFSSVRITGS</sequence>
<dbReference type="EMBL" id="VFPQ01000001">
    <property type="protein sequence ID" value="TQM74536.1"/>
    <property type="molecule type" value="Genomic_DNA"/>
</dbReference>
<feature type="transmembrane region" description="Helical" evidence="2">
    <location>
        <begin position="283"/>
        <end position="305"/>
    </location>
</feature>
<feature type="compositionally biased region" description="Pro residues" evidence="1">
    <location>
        <begin position="31"/>
        <end position="41"/>
    </location>
</feature>
<dbReference type="AlphaFoldDB" id="A0A543IVD9"/>
<comment type="caution">
    <text evidence="3">The sequence shown here is derived from an EMBL/GenBank/DDBJ whole genome shotgun (WGS) entry which is preliminary data.</text>
</comment>
<feature type="compositionally biased region" description="Low complexity" evidence="1">
    <location>
        <begin position="162"/>
        <end position="172"/>
    </location>
</feature>
<feature type="compositionally biased region" description="Gly residues" evidence="1">
    <location>
        <begin position="173"/>
        <end position="198"/>
    </location>
</feature>
<evidence type="ECO:0000313" key="3">
    <source>
        <dbReference type="EMBL" id="TQM74536.1"/>
    </source>
</evidence>
<feature type="compositionally biased region" description="Polar residues" evidence="1">
    <location>
        <begin position="345"/>
        <end position="356"/>
    </location>
</feature>